<evidence type="ECO:0000313" key="1">
    <source>
        <dbReference type="EnsemblMetazoa" id="ACUA018179-PA"/>
    </source>
</evidence>
<reference evidence="2" key="1">
    <citation type="submission" date="2013-09" db="EMBL/GenBank/DDBJ databases">
        <title>The Genome Sequence of Anopheles culicifacies species A.</title>
        <authorList>
            <consortium name="The Broad Institute Genomics Platform"/>
            <person name="Neafsey D.E."/>
            <person name="Besansky N."/>
            <person name="Howell P."/>
            <person name="Walton C."/>
            <person name="Young S.K."/>
            <person name="Zeng Q."/>
            <person name="Gargeya S."/>
            <person name="Fitzgerald M."/>
            <person name="Haas B."/>
            <person name="Abouelleil A."/>
            <person name="Allen A.W."/>
            <person name="Alvarado L."/>
            <person name="Arachchi H.M."/>
            <person name="Berlin A.M."/>
            <person name="Chapman S.B."/>
            <person name="Gainer-Dewar J."/>
            <person name="Goldberg J."/>
            <person name="Griggs A."/>
            <person name="Gujja S."/>
            <person name="Hansen M."/>
            <person name="Howarth C."/>
            <person name="Imamovic A."/>
            <person name="Ireland A."/>
            <person name="Larimer J."/>
            <person name="McCowan C."/>
            <person name="Murphy C."/>
            <person name="Pearson M."/>
            <person name="Poon T.W."/>
            <person name="Priest M."/>
            <person name="Roberts A."/>
            <person name="Saif S."/>
            <person name="Shea T."/>
            <person name="Sisk P."/>
            <person name="Sykes S."/>
            <person name="Wortman J."/>
            <person name="Nusbaum C."/>
            <person name="Birren B."/>
        </authorList>
    </citation>
    <scope>NUCLEOTIDE SEQUENCE [LARGE SCALE GENOMIC DNA]</scope>
    <source>
        <strain evidence="2">A-37</strain>
    </source>
</reference>
<dbReference type="EMBL" id="AXCM01006855">
    <property type="status" value="NOT_ANNOTATED_CDS"/>
    <property type="molecule type" value="Genomic_DNA"/>
</dbReference>
<dbReference type="InterPro" id="IPR016024">
    <property type="entry name" value="ARM-type_fold"/>
</dbReference>
<dbReference type="PANTHER" id="PTHR12444:SF9">
    <property type="entry name" value="AGAP013133-PA"/>
    <property type="match status" value="1"/>
</dbReference>
<dbReference type="PANTHER" id="PTHR12444">
    <property type="entry name" value="PROTEIN EFR3 HOMOLOG CMP44E"/>
    <property type="match status" value="1"/>
</dbReference>
<dbReference type="AlphaFoldDB" id="A0A182MH57"/>
<dbReference type="STRING" id="139723.A0A182MH57"/>
<dbReference type="EnsemblMetazoa" id="ACUA018179-RA">
    <property type="protein sequence ID" value="ACUA018179-PA"/>
    <property type="gene ID" value="ACUA018179"/>
</dbReference>
<dbReference type="GO" id="GO:0072659">
    <property type="term" value="P:protein localization to plasma membrane"/>
    <property type="evidence" value="ECO:0007669"/>
    <property type="project" value="TreeGrafter"/>
</dbReference>
<dbReference type="Proteomes" id="UP000075883">
    <property type="component" value="Unassembled WGS sequence"/>
</dbReference>
<dbReference type="InterPro" id="IPR051851">
    <property type="entry name" value="EFR3_Homologs"/>
</dbReference>
<organism evidence="1 2">
    <name type="scientific">Anopheles culicifacies</name>
    <dbReference type="NCBI Taxonomy" id="139723"/>
    <lineage>
        <taxon>Eukaryota</taxon>
        <taxon>Metazoa</taxon>
        <taxon>Ecdysozoa</taxon>
        <taxon>Arthropoda</taxon>
        <taxon>Hexapoda</taxon>
        <taxon>Insecta</taxon>
        <taxon>Pterygota</taxon>
        <taxon>Neoptera</taxon>
        <taxon>Endopterygota</taxon>
        <taxon>Diptera</taxon>
        <taxon>Nematocera</taxon>
        <taxon>Culicoidea</taxon>
        <taxon>Culicidae</taxon>
        <taxon>Anophelinae</taxon>
        <taxon>Anopheles</taxon>
        <taxon>culicifacies species complex</taxon>
    </lineage>
</organism>
<dbReference type="VEuPathDB" id="VectorBase:ACUA018179"/>
<sequence length="579" mass="67429">MQRIPVFFFRLRFTDNTTTTMNSGTDGRTISHVSRLTTAKTRLLVDQLKTSCGIFLDPTIRSPNIQETRALQILRKIVTRSHRHIIQYIPDRDAILECSLILVQNYVAHLRLRSSPLKRCQREPFANAKVLFQAAIDLLIPELLDEVIDTILKFLQTENLWHVEFICVEILLFVLECRSPSGPLLSKLIDRAERFLQLSDLGQVRHVLSVLQNVIVSQRWDLIEYSDLSKLLRFYHTSVMIGTSRNQIYELRRGFEKCLKDLVPLLSVADLYGFFIMMLPLAFDTDMSDEARIEFGSTIEHAASYMTLYDPRNQLLVSEVSSFIVEYLLQCIESEDSTRSILACKVLTKLFDRGLHNADHFQSPSIFHMDTYYDIVLATEFTPLLQLLMEQRVHLEQALLHAIERHSQRKMNLEVFYQLLCTLLVEVPSGFTATAICCLLLKVQKMFLYHSIDSKQQMLDDSQHSNRIHGTIMAVMTLINWIHRAGSMNAYITRVLHNRFDHAPSLNPPMREQYRYAAHHISWYDSRLFFDTLEIRYSLWKCFRISEEKIPKPVRMRTRSYGDPRRRLNDGTLNVFAGM</sequence>
<dbReference type="GO" id="GO:0005886">
    <property type="term" value="C:plasma membrane"/>
    <property type="evidence" value="ECO:0007669"/>
    <property type="project" value="TreeGrafter"/>
</dbReference>
<accession>A0A182MH57</accession>
<protein>
    <submittedName>
        <fullName evidence="1">Uncharacterized protein</fullName>
    </submittedName>
</protein>
<evidence type="ECO:0000313" key="2">
    <source>
        <dbReference type="Proteomes" id="UP000075883"/>
    </source>
</evidence>
<proteinExistence type="predicted"/>
<reference evidence="1" key="2">
    <citation type="submission" date="2020-05" db="UniProtKB">
        <authorList>
            <consortium name="EnsemblMetazoa"/>
        </authorList>
    </citation>
    <scope>IDENTIFICATION</scope>
    <source>
        <strain evidence="1">A-37</strain>
    </source>
</reference>
<name>A0A182MH57_9DIPT</name>
<keyword evidence="2" id="KW-1185">Reference proteome</keyword>
<dbReference type="SUPFAM" id="SSF48371">
    <property type="entry name" value="ARM repeat"/>
    <property type="match status" value="1"/>
</dbReference>